<reference evidence="5" key="1">
    <citation type="submission" date="2021-01" db="EMBL/GenBank/DDBJ databases">
        <authorList>
            <person name="Corre E."/>
            <person name="Pelletier E."/>
            <person name="Niang G."/>
            <person name="Scheremetjew M."/>
            <person name="Finn R."/>
            <person name="Kale V."/>
            <person name="Holt S."/>
            <person name="Cochrane G."/>
            <person name="Meng A."/>
            <person name="Brown T."/>
            <person name="Cohen L."/>
        </authorList>
    </citation>
    <scope>NUCLEOTIDE SEQUENCE</scope>
    <source>
        <strain evidence="5">SoJaBio B1-5/56/2</strain>
    </source>
</reference>
<evidence type="ECO:0000256" key="1">
    <source>
        <dbReference type="ARBA" id="ARBA00022884"/>
    </source>
</evidence>
<dbReference type="GO" id="GO:0003723">
    <property type="term" value="F:RNA binding"/>
    <property type="evidence" value="ECO:0007669"/>
    <property type="project" value="UniProtKB-UniRule"/>
</dbReference>
<organism evidence="5">
    <name type="scientific">Paramoeba aestuarina</name>
    <dbReference type="NCBI Taxonomy" id="180227"/>
    <lineage>
        <taxon>Eukaryota</taxon>
        <taxon>Amoebozoa</taxon>
        <taxon>Discosea</taxon>
        <taxon>Flabellinia</taxon>
        <taxon>Dactylopodida</taxon>
        <taxon>Paramoebidae</taxon>
        <taxon>Paramoeba</taxon>
    </lineage>
</organism>
<protein>
    <recommendedName>
        <fullName evidence="4">RRM domain-containing protein</fullName>
    </recommendedName>
</protein>
<evidence type="ECO:0000256" key="3">
    <source>
        <dbReference type="SAM" id="MobiDB-lite"/>
    </source>
</evidence>
<name>A0A7S4UIH8_9EUKA</name>
<dbReference type="InterPro" id="IPR000504">
    <property type="entry name" value="RRM_dom"/>
</dbReference>
<dbReference type="InterPro" id="IPR012677">
    <property type="entry name" value="Nucleotide-bd_a/b_plait_sf"/>
</dbReference>
<evidence type="ECO:0000256" key="2">
    <source>
        <dbReference type="PROSITE-ProRule" id="PRU00176"/>
    </source>
</evidence>
<dbReference type="InterPro" id="IPR035979">
    <property type="entry name" value="RBD_domain_sf"/>
</dbReference>
<dbReference type="SUPFAM" id="SSF54928">
    <property type="entry name" value="RNA-binding domain, RBD"/>
    <property type="match status" value="1"/>
</dbReference>
<accession>A0A7S4UIH8</accession>
<feature type="compositionally biased region" description="Polar residues" evidence="3">
    <location>
        <begin position="214"/>
        <end position="233"/>
    </location>
</feature>
<dbReference type="PROSITE" id="PS50102">
    <property type="entry name" value="RRM"/>
    <property type="match status" value="1"/>
</dbReference>
<feature type="domain" description="RRM" evidence="4">
    <location>
        <begin position="55"/>
        <end position="131"/>
    </location>
</feature>
<dbReference type="SMART" id="SM00360">
    <property type="entry name" value="RRM"/>
    <property type="match status" value="1"/>
</dbReference>
<dbReference type="InterPro" id="IPR052462">
    <property type="entry name" value="SLIRP/GR-RBP-like"/>
</dbReference>
<evidence type="ECO:0000313" key="5">
    <source>
        <dbReference type="EMBL" id="CAE2322040.1"/>
    </source>
</evidence>
<sequence length="233" mass="25417">MSESISPNSIDNTVTPNEHEYPGEHQMNSHGYGAYGMMDGMGYGNGTISSSISTVSAYVGNLHPSTTKEDLQQLFASCGNIRRVTVPVHPTGQIKGCGYVEFEDNEGLQRALQLHNSTLNGHTIDVYAKRDTVRDMRAMMRGRGRGYPMMNPYAHGYSMPGQYGRGMMMPYGSYPNYGSMYMGGRGMQYPQSYGYSMSPYGSGAPYHSYGESYGPQSTGSQDGNEANSKSGSE</sequence>
<proteinExistence type="predicted"/>
<gene>
    <name evidence="5" type="ORF">NAES01612_LOCUS18399</name>
</gene>
<dbReference type="Gene3D" id="3.30.70.330">
    <property type="match status" value="1"/>
</dbReference>
<feature type="region of interest" description="Disordered" evidence="3">
    <location>
        <begin position="1"/>
        <end position="27"/>
    </location>
</feature>
<keyword evidence="1 2" id="KW-0694">RNA-binding</keyword>
<feature type="compositionally biased region" description="Polar residues" evidence="3">
    <location>
        <begin position="1"/>
        <end position="16"/>
    </location>
</feature>
<dbReference type="PANTHER" id="PTHR48027">
    <property type="entry name" value="HETEROGENEOUS NUCLEAR RIBONUCLEOPROTEIN 87F-RELATED"/>
    <property type="match status" value="1"/>
</dbReference>
<evidence type="ECO:0000259" key="4">
    <source>
        <dbReference type="PROSITE" id="PS50102"/>
    </source>
</evidence>
<dbReference type="AlphaFoldDB" id="A0A7S4UIH8"/>
<dbReference type="EMBL" id="HBKR01028223">
    <property type="protein sequence ID" value="CAE2322040.1"/>
    <property type="molecule type" value="Transcribed_RNA"/>
</dbReference>
<dbReference type="Pfam" id="PF00076">
    <property type="entry name" value="RRM_1"/>
    <property type="match status" value="1"/>
</dbReference>
<feature type="region of interest" description="Disordered" evidence="3">
    <location>
        <begin position="206"/>
        <end position="233"/>
    </location>
</feature>